<dbReference type="InterPro" id="IPR000698">
    <property type="entry name" value="Arrestin"/>
</dbReference>
<evidence type="ECO:0000313" key="2">
    <source>
        <dbReference type="EMBL" id="CAD7273724.1"/>
    </source>
</evidence>
<dbReference type="AlphaFoldDB" id="A0A7R9BGV9"/>
<comment type="similarity">
    <text evidence="1">Belongs to the arrestin family.</text>
</comment>
<name>A0A7R9BGV9_9CRUS</name>
<dbReference type="Gene3D" id="2.60.40.640">
    <property type="match status" value="2"/>
</dbReference>
<accession>A0A7R9BGV9</accession>
<proteinExistence type="inferred from homology"/>
<dbReference type="GO" id="GO:0005737">
    <property type="term" value="C:cytoplasm"/>
    <property type="evidence" value="ECO:0007669"/>
    <property type="project" value="TreeGrafter"/>
</dbReference>
<sequence length="574" mass="63030">MREGCPVTSGFNLSKVYSLRPSVAGNKYKRCLALDGQLKHEDTNLASSTYFPEGFPLGPGFTLSKTFGLTPLLANNKDKWGLALDGQLKHEDTNLASSTLINTPSQREHMAIVVQYKVKVKLSLGALGGDLVAELPFMLMHPKPLEENGKAEGGETGDGSVAEDGAVAANGVTTEVAAPQETNLIQLTVKYHMESLNKRIQDSHQYPHDAKKDYLDVVEWCDKFSAAFGLTLAVILAELFVGAVLSSFIVLSTLLESMSNIEMYGLSVWTSCVVHDMGLITSFILSGHSIVSQDERFRDLVRALPYESCEKQSGSAHVLPDGDLDRILLYKGPSLSVDGFFELNKSILPAVSDGSLTLPLLVDAEQQTIISSAFQAAHMCLKLGGSLPEVVDSHDLVIFKQELDNLGLSQDTACYLGISRWDDYIRGIDNGTLYKDPETGLEIPLNDGEYWYPNTPTHPNRGQYNLFYNSQSNSGSRLISPEDPENPPVTSTLVCSTNAPERLCYFPPWIPGTVRTSSDYPYPPLANAFYWCPTGHVMSIRGQDMEREHKAVCLGNIGWSILPEYYHNATCKLT</sequence>
<protein>
    <submittedName>
        <fullName evidence="2">Uncharacterized protein</fullName>
    </submittedName>
</protein>
<dbReference type="SUPFAM" id="SSF81296">
    <property type="entry name" value="E set domains"/>
    <property type="match status" value="2"/>
</dbReference>
<dbReference type="OrthoDB" id="6360798at2759"/>
<dbReference type="GO" id="GO:0001664">
    <property type="term" value="F:G protein-coupled receptor binding"/>
    <property type="evidence" value="ECO:0007669"/>
    <property type="project" value="TreeGrafter"/>
</dbReference>
<dbReference type="EMBL" id="OA882200">
    <property type="protein sequence ID" value="CAD7273724.1"/>
    <property type="molecule type" value="Genomic_DNA"/>
</dbReference>
<dbReference type="Proteomes" id="UP000678499">
    <property type="component" value="Unassembled WGS sequence"/>
</dbReference>
<evidence type="ECO:0000313" key="3">
    <source>
        <dbReference type="Proteomes" id="UP000678499"/>
    </source>
</evidence>
<dbReference type="PANTHER" id="PTHR11792">
    <property type="entry name" value="ARRESTIN"/>
    <property type="match status" value="1"/>
</dbReference>
<organism evidence="2">
    <name type="scientific">Notodromas monacha</name>
    <dbReference type="NCBI Taxonomy" id="399045"/>
    <lineage>
        <taxon>Eukaryota</taxon>
        <taxon>Metazoa</taxon>
        <taxon>Ecdysozoa</taxon>
        <taxon>Arthropoda</taxon>
        <taxon>Crustacea</taxon>
        <taxon>Oligostraca</taxon>
        <taxon>Ostracoda</taxon>
        <taxon>Podocopa</taxon>
        <taxon>Podocopida</taxon>
        <taxon>Cypridocopina</taxon>
        <taxon>Cypridoidea</taxon>
        <taxon>Cyprididae</taxon>
        <taxon>Notodromas</taxon>
    </lineage>
</organism>
<dbReference type="GO" id="GO:0002031">
    <property type="term" value="P:G protein-coupled receptor internalization"/>
    <property type="evidence" value="ECO:0007669"/>
    <property type="project" value="TreeGrafter"/>
</dbReference>
<feature type="non-terminal residue" evidence="2">
    <location>
        <position position="1"/>
    </location>
</feature>
<evidence type="ECO:0000256" key="1">
    <source>
        <dbReference type="ARBA" id="ARBA00005298"/>
    </source>
</evidence>
<dbReference type="EMBL" id="CAJPEX010000163">
    <property type="protein sequence ID" value="CAG0913876.1"/>
    <property type="molecule type" value="Genomic_DNA"/>
</dbReference>
<dbReference type="PANTHER" id="PTHR11792:SF17">
    <property type="entry name" value="KURTZ ARRESTIN"/>
    <property type="match status" value="1"/>
</dbReference>
<dbReference type="InterPro" id="IPR014756">
    <property type="entry name" value="Ig_E-set"/>
</dbReference>
<dbReference type="InterPro" id="IPR014752">
    <property type="entry name" value="Arrestin-like_C"/>
</dbReference>
<gene>
    <name evidence="2" type="ORF">NMOB1V02_LOCUS1597</name>
</gene>
<dbReference type="GO" id="GO:0007165">
    <property type="term" value="P:signal transduction"/>
    <property type="evidence" value="ECO:0007669"/>
    <property type="project" value="InterPro"/>
</dbReference>
<keyword evidence="3" id="KW-1185">Reference proteome</keyword>
<reference evidence="2" key="1">
    <citation type="submission" date="2020-11" db="EMBL/GenBank/DDBJ databases">
        <authorList>
            <person name="Tran Van P."/>
        </authorList>
    </citation>
    <scope>NUCLEOTIDE SEQUENCE</scope>
</reference>